<name>A0A136ILX6_9PEZI</name>
<evidence type="ECO:0000256" key="1">
    <source>
        <dbReference type="ARBA" id="ARBA00038158"/>
    </source>
</evidence>
<dbReference type="PANTHER" id="PTHR43591">
    <property type="entry name" value="METHYLTRANSFERASE"/>
    <property type="match status" value="1"/>
</dbReference>
<keyword evidence="3" id="KW-0808">Transferase</keyword>
<accession>A0A136ILX6</accession>
<dbReference type="Pfam" id="PF13489">
    <property type="entry name" value="Methyltransf_23"/>
    <property type="match status" value="1"/>
</dbReference>
<reference evidence="4" key="1">
    <citation type="submission" date="2016-02" db="EMBL/GenBank/DDBJ databases">
        <title>Draft genome sequence of Microdochium bolleyi, a fungal endophyte of beachgrass.</title>
        <authorList>
            <consortium name="DOE Joint Genome Institute"/>
            <person name="David A.S."/>
            <person name="May G."/>
            <person name="Haridas S."/>
            <person name="Lim J."/>
            <person name="Wang M."/>
            <person name="Labutti K."/>
            <person name="Lipzen A."/>
            <person name="Barry K."/>
            <person name="Grigoriev I.V."/>
        </authorList>
    </citation>
    <scope>NUCLEOTIDE SEQUENCE [LARGE SCALE GENOMIC DNA]</scope>
    <source>
        <strain evidence="4">J235TASD1</strain>
    </source>
</reference>
<proteinExistence type="inferred from homology"/>
<dbReference type="InParanoid" id="A0A136ILX6"/>
<dbReference type="PANTHER" id="PTHR43591:SF10">
    <property type="entry name" value="ABC TRANSMEMBRANE TYPE-1 DOMAIN-CONTAINING PROTEIN-RELATED"/>
    <property type="match status" value="1"/>
</dbReference>
<dbReference type="AlphaFoldDB" id="A0A136ILX6"/>
<dbReference type="InterPro" id="IPR029063">
    <property type="entry name" value="SAM-dependent_MTases_sf"/>
</dbReference>
<dbReference type="GO" id="GO:0008168">
    <property type="term" value="F:methyltransferase activity"/>
    <property type="evidence" value="ECO:0007669"/>
    <property type="project" value="UniProtKB-KW"/>
</dbReference>
<dbReference type="OrthoDB" id="2013972at2759"/>
<dbReference type="CDD" id="cd02440">
    <property type="entry name" value="AdoMet_MTases"/>
    <property type="match status" value="1"/>
</dbReference>
<dbReference type="Proteomes" id="UP000070501">
    <property type="component" value="Unassembled WGS sequence"/>
</dbReference>
<feature type="compositionally biased region" description="Low complexity" evidence="2">
    <location>
        <begin position="30"/>
        <end position="39"/>
    </location>
</feature>
<comment type="similarity">
    <text evidence="1">Belongs to the methyltransferase superfamily. LaeA methyltransferase family.</text>
</comment>
<dbReference type="SUPFAM" id="SSF53335">
    <property type="entry name" value="S-adenosyl-L-methionine-dependent methyltransferases"/>
    <property type="match status" value="1"/>
</dbReference>
<gene>
    <name evidence="3" type="ORF">Micbo1qcDRAFT_237340</name>
</gene>
<dbReference type="STRING" id="196109.A0A136ILX6"/>
<dbReference type="EMBL" id="KQ964275">
    <property type="protein sequence ID" value="KXJ85778.1"/>
    <property type="molecule type" value="Genomic_DNA"/>
</dbReference>
<dbReference type="Gene3D" id="3.40.50.150">
    <property type="entry name" value="Vaccinia Virus protein VP39"/>
    <property type="match status" value="1"/>
</dbReference>
<feature type="region of interest" description="Disordered" evidence="2">
    <location>
        <begin position="1"/>
        <end position="70"/>
    </location>
</feature>
<evidence type="ECO:0000256" key="2">
    <source>
        <dbReference type="SAM" id="MobiDB-lite"/>
    </source>
</evidence>
<sequence length="374" mass="41930">MADQQQPAVPAAVQPDAPSGAHPDVPPAAQPETQPEAQPDVQAAEPIAVNPDAQALEDDADSTLGTDAASSTDSIASSILKYRTIQGRTYHSERQTTEYFTPNDDQQQTSVDITHHYLNIMLDGKLFLAPVKDPKKVLDLGTGTGIWAIDFADTHPDADIIGTDLSPIQPSWVPPNIRFEIDDFLQPWTWEPNSFDFIHMRYLFGAVRDWNELFKQAYNACAPGGYVQSCECDVEINSDDGTIAKDSAMTKFWNPMYKSAREKGYNSFCVLEEGLQRTGIEKAGFEEIKEVNYKLPVGGWPQDPRLAEVGKFVKLTMLNDLEGYTLFMWKNVMQRDDMEAYQVQLAQMRKELKTPGIHGYMKVRYIWGRKPVSA</sequence>
<keyword evidence="4" id="KW-1185">Reference proteome</keyword>
<evidence type="ECO:0000313" key="4">
    <source>
        <dbReference type="Proteomes" id="UP000070501"/>
    </source>
</evidence>
<dbReference type="GO" id="GO:0032259">
    <property type="term" value="P:methylation"/>
    <property type="evidence" value="ECO:0007669"/>
    <property type="project" value="UniProtKB-KW"/>
</dbReference>
<organism evidence="3 4">
    <name type="scientific">Microdochium bolleyi</name>
    <dbReference type="NCBI Taxonomy" id="196109"/>
    <lineage>
        <taxon>Eukaryota</taxon>
        <taxon>Fungi</taxon>
        <taxon>Dikarya</taxon>
        <taxon>Ascomycota</taxon>
        <taxon>Pezizomycotina</taxon>
        <taxon>Sordariomycetes</taxon>
        <taxon>Xylariomycetidae</taxon>
        <taxon>Xylariales</taxon>
        <taxon>Microdochiaceae</taxon>
        <taxon>Microdochium</taxon>
    </lineage>
</organism>
<feature type="compositionally biased region" description="Low complexity" evidence="2">
    <location>
        <begin position="1"/>
        <end position="18"/>
    </location>
</feature>
<keyword evidence="3" id="KW-0489">Methyltransferase</keyword>
<protein>
    <submittedName>
        <fullName evidence="3">S-adenosyl-L-methionine-dependent methyltransferase</fullName>
    </submittedName>
</protein>
<evidence type="ECO:0000313" key="3">
    <source>
        <dbReference type="EMBL" id="KXJ85778.1"/>
    </source>
</evidence>